<dbReference type="InterPro" id="IPR018060">
    <property type="entry name" value="HTH_AraC"/>
</dbReference>
<dbReference type="SMART" id="SM00342">
    <property type="entry name" value="HTH_ARAC"/>
    <property type="match status" value="1"/>
</dbReference>
<organism evidence="7 8">
    <name type="scientific">Promicromonospora iranensis</name>
    <dbReference type="NCBI Taxonomy" id="1105144"/>
    <lineage>
        <taxon>Bacteria</taxon>
        <taxon>Bacillati</taxon>
        <taxon>Actinomycetota</taxon>
        <taxon>Actinomycetes</taxon>
        <taxon>Micrococcales</taxon>
        <taxon>Promicromonosporaceae</taxon>
        <taxon>Promicromonospora</taxon>
    </lineage>
</organism>
<dbReference type="SUPFAM" id="SSF55785">
    <property type="entry name" value="PYP-like sensor domain (PAS domain)"/>
    <property type="match status" value="1"/>
</dbReference>
<dbReference type="SUPFAM" id="SSF46689">
    <property type="entry name" value="Homeodomain-like"/>
    <property type="match status" value="1"/>
</dbReference>
<dbReference type="PROSITE" id="PS01124">
    <property type="entry name" value="HTH_ARAC_FAMILY_2"/>
    <property type="match status" value="1"/>
</dbReference>
<dbReference type="RefSeq" id="WP_274996844.1">
    <property type="nucleotide sequence ID" value="NZ_JAJQQP010000014.1"/>
</dbReference>
<gene>
    <name evidence="7" type="ORF">J2S48_003553</name>
</gene>
<dbReference type="Pfam" id="PF08448">
    <property type="entry name" value="PAS_4"/>
    <property type="match status" value="1"/>
</dbReference>
<sequence length="275" mass="30110">MSNPSNGTARPETKALLAALNPAMVSLMDELSGVMFCAKDADGRYVLVNQVFVGRTRERSRRDVIGRRAADLFVPELAERYESQDTLVRTTDKPLRGELELIRHVGGAPGWFLTSKFPLHDDDGAYVGLVSVSQDLRSGDADDATIQAMARLRGDIENLLEHGEVPSVTDLAALAGCSPASLDRRVRRVFGLSPRQLVLRLRVDRAAHLLTTSTVPLADVAAAAGFYDQPSFTRTFARLTGETPSSFRSRSRRQKAEPEAPPRPAADVGQRDSRR</sequence>
<evidence type="ECO:0000256" key="1">
    <source>
        <dbReference type="ARBA" id="ARBA00023015"/>
    </source>
</evidence>
<feature type="domain" description="PAC" evidence="6">
    <location>
        <begin position="95"/>
        <end position="148"/>
    </location>
</feature>
<dbReference type="Proteomes" id="UP001183585">
    <property type="component" value="Unassembled WGS sequence"/>
</dbReference>
<dbReference type="Gene3D" id="3.30.450.20">
    <property type="entry name" value="PAS domain"/>
    <property type="match status" value="1"/>
</dbReference>
<dbReference type="InterPro" id="IPR000014">
    <property type="entry name" value="PAS"/>
</dbReference>
<dbReference type="InterPro" id="IPR000700">
    <property type="entry name" value="PAS-assoc_C"/>
</dbReference>
<dbReference type="CDD" id="cd00130">
    <property type="entry name" value="PAS"/>
    <property type="match status" value="1"/>
</dbReference>
<keyword evidence="2" id="KW-0238">DNA-binding</keyword>
<dbReference type="Gene3D" id="1.10.10.60">
    <property type="entry name" value="Homeodomain-like"/>
    <property type="match status" value="2"/>
</dbReference>
<keyword evidence="1" id="KW-0805">Transcription regulation</keyword>
<evidence type="ECO:0000256" key="2">
    <source>
        <dbReference type="ARBA" id="ARBA00023125"/>
    </source>
</evidence>
<dbReference type="EMBL" id="JAVDYE010000001">
    <property type="protein sequence ID" value="MDR7384038.1"/>
    <property type="molecule type" value="Genomic_DNA"/>
</dbReference>
<feature type="region of interest" description="Disordered" evidence="4">
    <location>
        <begin position="239"/>
        <end position="275"/>
    </location>
</feature>
<evidence type="ECO:0000259" key="6">
    <source>
        <dbReference type="PROSITE" id="PS50113"/>
    </source>
</evidence>
<dbReference type="InterPro" id="IPR050204">
    <property type="entry name" value="AraC_XylS_family_regulators"/>
</dbReference>
<dbReference type="InterPro" id="IPR018062">
    <property type="entry name" value="HTH_AraC-typ_CS"/>
</dbReference>
<evidence type="ECO:0000256" key="4">
    <source>
        <dbReference type="SAM" id="MobiDB-lite"/>
    </source>
</evidence>
<proteinExistence type="predicted"/>
<accession>A0ABU2CRS8</accession>
<keyword evidence="8" id="KW-1185">Reference proteome</keyword>
<evidence type="ECO:0000313" key="7">
    <source>
        <dbReference type="EMBL" id="MDR7384038.1"/>
    </source>
</evidence>
<name>A0ABU2CRS8_9MICO</name>
<dbReference type="PANTHER" id="PTHR46796">
    <property type="entry name" value="HTH-TYPE TRANSCRIPTIONAL ACTIVATOR RHAS-RELATED"/>
    <property type="match status" value="1"/>
</dbReference>
<dbReference type="InterPro" id="IPR035965">
    <property type="entry name" value="PAS-like_dom_sf"/>
</dbReference>
<evidence type="ECO:0000256" key="3">
    <source>
        <dbReference type="ARBA" id="ARBA00023163"/>
    </source>
</evidence>
<dbReference type="PROSITE" id="PS00041">
    <property type="entry name" value="HTH_ARAC_FAMILY_1"/>
    <property type="match status" value="1"/>
</dbReference>
<keyword evidence="3" id="KW-0804">Transcription</keyword>
<dbReference type="InterPro" id="IPR009057">
    <property type="entry name" value="Homeodomain-like_sf"/>
</dbReference>
<dbReference type="PROSITE" id="PS50113">
    <property type="entry name" value="PAC"/>
    <property type="match status" value="1"/>
</dbReference>
<dbReference type="Pfam" id="PF12833">
    <property type="entry name" value="HTH_18"/>
    <property type="match status" value="1"/>
</dbReference>
<evidence type="ECO:0000259" key="5">
    <source>
        <dbReference type="PROSITE" id="PS01124"/>
    </source>
</evidence>
<protein>
    <submittedName>
        <fullName evidence="7">AraC-like DNA-binding protein</fullName>
    </submittedName>
</protein>
<feature type="domain" description="HTH araC/xylS-type" evidence="5">
    <location>
        <begin position="150"/>
        <end position="250"/>
    </location>
</feature>
<dbReference type="InterPro" id="IPR013656">
    <property type="entry name" value="PAS_4"/>
</dbReference>
<evidence type="ECO:0000313" key="8">
    <source>
        <dbReference type="Proteomes" id="UP001183585"/>
    </source>
</evidence>
<reference evidence="7 8" key="1">
    <citation type="submission" date="2023-07" db="EMBL/GenBank/DDBJ databases">
        <title>Sequencing the genomes of 1000 actinobacteria strains.</title>
        <authorList>
            <person name="Klenk H.-P."/>
        </authorList>
    </citation>
    <scope>NUCLEOTIDE SEQUENCE [LARGE SCALE GENOMIC DNA]</scope>
    <source>
        <strain evidence="7 8">DSM 45554</strain>
    </source>
</reference>
<comment type="caution">
    <text evidence="7">The sequence shown here is derived from an EMBL/GenBank/DDBJ whole genome shotgun (WGS) entry which is preliminary data.</text>
</comment>